<dbReference type="Gene3D" id="3.40.50.2000">
    <property type="entry name" value="Glycogen Phosphorylase B"/>
    <property type="match status" value="1"/>
</dbReference>
<dbReference type="SUPFAM" id="SSF53756">
    <property type="entry name" value="UDP-Glycosyltransferase/glycogen phosphorylase"/>
    <property type="match status" value="1"/>
</dbReference>
<evidence type="ECO:0000313" key="3">
    <source>
        <dbReference type="Proteomes" id="UP000011885"/>
    </source>
</evidence>
<accession>M5UF68</accession>
<dbReference type="Proteomes" id="UP000011885">
    <property type="component" value="Unassembled WGS sequence"/>
</dbReference>
<dbReference type="EMBL" id="ANOH01000144">
    <property type="protein sequence ID" value="EMI56491.1"/>
    <property type="molecule type" value="Genomic_DNA"/>
</dbReference>
<dbReference type="InterPro" id="IPR001296">
    <property type="entry name" value="Glyco_trans_1"/>
</dbReference>
<dbReference type="GO" id="GO:0016757">
    <property type="term" value="F:glycosyltransferase activity"/>
    <property type="evidence" value="ECO:0007669"/>
    <property type="project" value="InterPro"/>
</dbReference>
<gene>
    <name evidence="2" type="ORF">RSSM_02082</name>
</gene>
<evidence type="ECO:0000313" key="2">
    <source>
        <dbReference type="EMBL" id="EMI56491.1"/>
    </source>
</evidence>
<feature type="domain" description="Glycosyl transferase family 1" evidence="1">
    <location>
        <begin position="226"/>
        <end position="368"/>
    </location>
</feature>
<organism evidence="2 3">
    <name type="scientific">Rhodopirellula sallentina SM41</name>
    <dbReference type="NCBI Taxonomy" id="1263870"/>
    <lineage>
        <taxon>Bacteria</taxon>
        <taxon>Pseudomonadati</taxon>
        <taxon>Planctomycetota</taxon>
        <taxon>Planctomycetia</taxon>
        <taxon>Pirellulales</taxon>
        <taxon>Pirellulaceae</taxon>
        <taxon>Rhodopirellula</taxon>
    </lineage>
</organism>
<evidence type="ECO:0000259" key="1">
    <source>
        <dbReference type="Pfam" id="PF00534"/>
    </source>
</evidence>
<comment type="caution">
    <text evidence="2">The sequence shown here is derived from an EMBL/GenBank/DDBJ whole genome shotgun (WGS) entry which is preliminary data.</text>
</comment>
<keyword evidence="3" id="KW-1185">Reference proteome</keyword>
<dbReference type="Pfam" id="PF00534">
    <property type="entry name" value="Glycos_transf_1"/>
    <property type="match status" value="1"/>
</dbReference>
<sequence length="414" mass="46540">MQCPHTPLMAREPSSPNGEKRAMLRLGWFIPTRATRGAICVAELCEAINRVGHSATIYAFAFDDSFSPSLQSPLPSDSQMRQSSWWMDQGLDVAVFYRLNVFDPQALKAARDAGTTVVIETDSDGHVSARQNLFRELKIRRDRSLTCIHQLRSWKAALDRWWQSTRFDSQVLASFEQAHWIKIESDLPARILKDFLESRNRRDLAKKLVVVPFAVRSEFTSGPVRQDRKKRIVAAGRLNSNQKAPNAMAFLAAAIGEKLPDTELELHVRGDVSMFATLANRWPNVKVFQDSKPEFLRNRLTQSRILLSTSKWETTPIQGLEALCSGCTIVAPNSVPGYASLIGNNDYGCTYTTKYQAIDALTCELNNWCNHKRDAVAISNHWRAICDLEHVAQKFCDLTVGDHALHGPLISTKA</sequence>
<protein>
    <recommendedName>
        <fullName evidence="1">Glycosyl transferase family 1 domain-containing protein</fullName>
    </recommendedName>
</protein>
<proteinExistence type="predicted"/>
<reference evidence="2 3" key="1">
    <citation type="journal article" date="2013" name="Mar. Genomics">
        <title>Expression of sulfatases in Rhodopirellula baltica and the diversity of sulfatases in the genus Rhodopirellula.</title>
        <authorList>
            <person name="Wegner C.E."/>
            <person name="Richter-Heitmann T."/>
            <person name="Klindworth A."/>
            <person name="Klockow C."/>
            <person name="Richter M."/>
            <person name="Achstetter T."/>
            <person name="Glockner F.O."/>
            <person name="Harder J."/>
        </authorList>
    </citation>
    <scope>NUCLEOTIDE SEQUENCE [LARGE SCALE GENOMIC DNA]</scope>
    <source>
        <strain evidence="2 3">SM41</strain>
    </source>
</reference>
<dbReference type="PATRIC" id="fig|1263870.3.peg.2223"/>
<dbReference type="AlphaFoldDB" id="M5UF68"/>
<name>M5UF68_9BACT</name>